<comment type="caution">
    <text evidence="6">The sequence shown here is derived from an EMBL/GenBank/DDBJ whole genome shotgun (WGS) entry which is preliminary data.</text>
</comment>
<keyword evidence="1" id="KW-0949">S-adenosyl-L-methionine</keyword>
<dbReference type="InterPro" id="IPR006638">
    <property type="entry name" value="Elp3/MiaA/NifB-like_rSAM"/>
</dbReference>
<accession>A0A520X958</accession>
<keyword evidence="3" id="KW-0408">Iron</keyword>
<dbReference type="GO" id="GO:0051536">
    <property type="term" value="F:iron-sulfur cluster binding"/>
    <property type="evidence" value="ECO:0007669"/>
    <property type="project" value="UniProtKB-KW"/>
</dbReference>
<dbReference type="InterPro" id="IPR058240">
    <property type="entry name" value="rSAM_sf"/>
</dbReference>
<reference evidence="6 7" key="1">
    <citation type="submission" date="2019-01" db="EMBL/GenBank/DDBJ databases">
        <title>Insights into ecological role of a new deltaproteobacterial order Candidatus Sinidesulfobacterales (Sva0485) by metagenomics and metatranscriptomics.</title>
        <authorList>
            <person name="Tan S."/>
            <person name="Liu J."/>
            <person name="Fang Y."/>
            <person name="Hedlund B."/>
            <person name="Lian Z.-H."/>
            <person name="Huang L.-Y."/>
            <person name="Li J.-T."/>
            <person name="Huang L.-N."/>
            <person name="Li W.-J."/>
            <person name="Jiang H.-C."/>
            <person name="Dong H.-L."/>
            <person name="Shu W.-S."/>
        </authorList>
    </citation>
    <scope>NUCLEOTIDE SEQUENCE [LARGE SCALE GENOMIC DNA]</scope>
    <source>
        <strain evidence="6">AP4</strain>
    </source>
</reference>
<dbReference type="GO" id="GO:0003824">
    <property type="term" value="F:catalytic activity"/>
    <property type="evidence" value="ECO:0007669"/>
    <property type="project" value="InterPro"/>
</dbReference>
<evidence type="ECO:0000256" key="2">
    <source>
        <dbReference type="ARBA" id="ARBA00022723"/>
    </source>
</evidence>
<keyword evidence="2" id="KW-0479">Metal-binding</keyword>
<name>A0A520X958_9DELT</name>
<dbReference type="AlphaFoldDB" id="A0A520X958"/>
<dbReference type="SFLD" id="SFLDG01098">
    <property type="entry name" value="Uncharacterised_Radical_SAM_Su"/>
    <property type="match status" value="1"/>
</dbReference>
<dbReference type="Pfam" id="PF04055">
    <property type="entry name" value="Radical_SAM"/>
    <property type="match status" value="1"/>
</dbReference>
<feature type="domain" description="Radical SAM core" evidence="5">
    <location>
        <begin position="59"/>
        <end position="303"/>
    </location>
</feature>
<evidence type="ECO:0000313" key="7">
    <source>
        <dbReference type="Proteomes" id="UP000322454"/>
    </source>
</evidence>
<evidence type="ECO:0000256" key="4">
    <source>
        <dbReference type="ARBA" id="ARBA00023014"/>
    </source>
</evidence>
<evidence type="ECO:0000259" key="5">
    <source>
        <dbReference type="PROSITE" id="PS51918"/>
    </source>
</evidence>
<dbReference type="Gene3D" id="3.20.20.70">
    <property type="entry name" value="Aldolase class I"/>
    <property type="match status" value="1"/>
</dbReference>
<dbReference type="GO" id="GO:0046872">
    <property type="term" value="F:metal ion binding"/>
    <property type="evidence" value="ECO:0007669"/>
    <property type="project" value="UniProtKB-KW"/>
</dbReference>
<dbReference type="SMART" id="SM00729">
    <property type="entry name" value="Elp3"/>
    <property type="match status" value="1"/>
</dbReference>
<dbReference type="SFLD" id="SFLDS00029">
    <property type="entry name" value="Radical_SAM"/>
    <property type="match status" value="1"/>
</dbReference>
<dbReference type="InterPro" id="IPR013785">
    <property type="entry name" value="Aldolase_TIM"/>
</dbReference>
<evidence type="ECO:0000313" key="6">
    <source>
        <dbReference type="EMBL" id="RZV37729.1"/>
    </source>
</evidence>
<dbReference type="PROSITE" id="PS51918">
    <property type="entry name" value="RADICAL_SAM"/>
    <property type="match status" value="1"/>
</dbReference>
<organism evidence="6 7">
    <name type="scientific">Candidatus Acidulodesulfobacterium acidiphilum</name>
    <dbReference type="NCBI Taxonomy" id="2597224"/>
    <lineage>
        <taxon>Bacteria</taxon>
        <taxon>Deltaproteobacteria</taxon>
        <taxon>Candidatus Acidulodesulfobacterales</taxon>
        <taxon>Candidatus Acidulodesulfobacterium</taxon>
    </lineage>
</organism>
<dbReference type="Proteomes" id="UP000322454">
    <property type="component" value="Unassembled WGS sequence"/>
</dbReference>
<gene>
    <name evidence="6" type="ORF">EVJ48_08360</name>
</gene>
<dbReference type="EMBL" id="SHMQ01000031">
    <property type="protein sequence ID" value="RZV37729.1"/>
    <property type="molecule type" value="Genomic_DNA"/>
</dbReference>
<evidence type="ECO:0000256" key="1">
    <source>
        <dbReference type="ARBA" id="ARBA00022691"/>
    </source>
</evidence>
<dbReference type="CDD" id="cd01335">
    <property type="entry name" value="Radical_SAM"/>
    <property type="match status" value="1"/>
</dbReference>
<keyword evidence="4" id="KW-0411">Iron-sulfur</keyword>
<sequence>MNGITGYTAEEAAKNLDFNCGCSENKENTDIIGSSPEYLKVSLAAAMTMDFVPGIFYRNACLHCINVLLTYEEGCRANCAYCGLQKSREGGYNDKSFIRVDWPAFKTDDIIESTLKKKKIVDRICISMITHEKAKDDTFTILRRFSGELHCPVSILMTPTILKHGDIDRFKEYGADMVTVALDAATPELFDEYRGRGVGGPHRWEKYNDILKYSVSVFGKNKVGCHLVVGLGETEKEMAERIQSVRDKGARSHLFSFYQEKGSKLENHPQCPAGQYRRIQVARHIIDYDLGRADDMKFDESGKIIDFGIPFKNIAEIVERGAAFQTTGCPGRTEISACNRPFGDSSPKNIRSFPFELNAVDVNRVRKELLEY</sequence>
<evidence type="ECO:0000256" key="3">
    <source>
        <dbReference type="ARBA" id="ARBA00023004"/>
    </source>
</evidence>
<protein>
    <submittedName>
        <fullName evidence="6">Radical SAM protein</fullName>
    </submittedName>
</protein>
<dbReference type="InterPro" id="IPR007197">
    <property type="entry name" value="rSAM"/>
</dbReference>
<dbReference type="SUPFAM" id="SSF102114">
    <property type="entry name" value="Radical SAM enzymes"/>
    <property type="match status" value="1"/>
</dbReference>
<proteinExistence type="predicted"/>